<dbReference type="PANTHER" id="PTHR11614">
    <property type="entry name" value="PHOSPHOLIPASE-RELATED"/>
    <property type="match status" value="1"/>
</dbReference>
<dbReference type="GO" id="GO:0016787">
    <property type="term" value="F:hydrolase activity"/>
    <property type="evidence" value="ECO:0007669"/>
    <property type="project" value="UniProtKB-KW"/>
</dbReference>
<keyword evidence="2" id="KW-0378">Hydrolase</keyword>
<dbReference type="Gene3D" id="3.40.50.1820">
    <property type="entry name" value="alpha/beta hydrolase"/>
    <property type="match status" value="1"/>
</dbReference>
<dbReference type="InterPro" id="IPR051044">
    <property type="entry name" value="MAG_DAG_Lipase"/>
</dbReference>
<dbReference type="Proteomes" id="UP000617355">
    <property type="component" value="Unassembled WGS sequence"/>
</dbReference>
<name>A0ABQ1QR29_9RHOB</name>
<evidence type="ECO:0000313" key="2">
    <source>
        <dbReference type="EMBL" id="GGD40480.1"/>
    </source>
</evidence>
<organism evidence="2 3">
    <name type="scientific">Sinisalibacter lacisalsi</name>
    <dbReference type="NCBI Taxonomy" id="1526570"/>
    <lineage>
        <taxon>Bacteria</taxon>
        <taxon>Pseudomonadati</taxon>
        <taxon>Pseudomonadota</taxon>
        <taxon>Alphaproteobacteria</taxon>
        <taxon>Rhodobacterales</taxon>
        <taxon>Roseobacteraceae</taxon>
        <taxon>Sinisalibacter</taxon>
    </lineage>
</organism>
<keyword evidence="3" id="KW-1185">Reference proteome</keyword>
<dbReference type="SUPFAM" id="SSF53474">
    <property type="entry name" value="alpha/beta-Hydrolases"/>
    <property type="match status" value="1"/>
</dbReference>
<accession>A0ABQ1QR29</accession>
<dbReference type="EMBL" id="BMGI01000004">
    <property type="protein sequence ID" value="GGD40480.1"/>
    <property type="molecule type" value="Genomic_DNA"/>
</dbReference>
<gene>
    <name evidence="2" type="primary">pldB</name>
    <name evidence="2" type="ORF">GCM10011358_25470</name>
</gene>
<protein>
    <submittedName>
        <fullName evidence="2">Hydrolase</fullName>
    </submittedName>
</protein>
<dbReference type="RefSeq" id="WP_229738247.1">
    <property type="nucleotide sequence ID" value="NZ_BMGI01000004.1"/>
</dbReference>
<dbReference type="Pfam" id="PF12146">
    <property type="entry name" value="Hydrolase_4"/>
    <property type="match status" value="1"/>
</dbReference>
<dbReference type="InterPro" id="IPR029058">
    <property type="entry name" value="AB_hydrolase_fold"/>
</dbReference>
<comment type="caution">
    <text evidence="2">The sequence shown here is derived from an EMBL/GenBank/DDBJ whole genome shotgun (WGS) entry which is preliminary data.</text>
</comment>
<evidence type="ECO:0000313" key="3">
    <source>
        <dbReference type="Proteomes" id="UP000617355"/>
    </source>
</evidence>
<sequence>MEAAPLHEDVAAGPPGGEAWWLPTVDGGRIRVAAWPAAAGTPSRGTVLIFPGRTEYVEKYGPAAAIYAAEGYAVLTLDWRGQGLTARAFPDRRLGHVLGFAEYQRDLAAALNLAGWLDLPMPMFLVAHSMGGCIGLRALHEGLDVAAVAFSAPMWGMQMDAWERPLAWLSALAAPLPGIGGRLTPRTTLDHAIHVERFEGNTLTTDREMWDFMRHQLATHPDLTLGGPTLRWLRAALFETRALRRMAPPATPALTFLGTNERIVEVDPIREKMQAWSGARLEIVPDAEHEILMERPEVRNRFFDASLALFDKHG</sequence>
<proteinExistence type="predicted"/>
<dbReference type="InterPro" id="IPR022742">
    <property type="entry name" value="Hydrolase_4"/>
</dbReference>
<feature type="domain" description="Serine aminopeptidase S33" evidence="1">
    <location>
        <begin position="42"/>
        <end position="295"/>
    </location>
</feature>
<reference evidence="3" key="1">
    <citation type="journal article" date="2019" name="Int. J. Syst. Evol. Microbiol.">
        <title>The Global Catalogue of Microorganisms (GCM) 10K type strain sequencing project: providing services to taxonomists for standard genome sequencing and annotation.</title>
        <authorList>
            <consortium name="The Broad Institute Genomics Platform"/>
            <consortium name="The Broad Institute Genome Sequencing Center for Infectious Disease"/>
            <person name="Wu L."/>
            <person name="Ma J."/>
        </authorList>
    </citation>
    <scope>NUCLEOTIDE SEQUENCE [LARGE SCALE GENOMIC DNA]</scope>
    <source>
        <strain evidence="3">CGMCC 1.12922</strain>
    </source>
</reference>
<evidence type="ECO:0000259" key="1">
    <source>
        <dbReference type="Pfam" id="PF12146"/>
    </source>
</evidence>